<dbReference type="InterPro" id="IPR028098">
    <property type="entry name" value="Glyco_trans_4-like_N"/>
</dbReference>
<dbReference type="Pfam" id="PF13439">
    <property type="entry name" value="Glyco_transf_4"/>
    <property type="match status" value="1"/>
</dbReference>
<keyword evidence="5" id="KW-1185">Reference proteome</keyword>
<dbReference type="InterPro" id="IPR001296">
    <property type="entry name" value="Glyco_trans_1"/>
</dbReference>
<comment type="caution">
    <text evidence="4">The sequence shown here is derived from an EMBL/GenBank/DDBJ whole genome shotgun (WGS) entry which is preliminary data.</text>
</comment>
<proteinExistence type="predicted"/>
<reference evidence="5" key="1">
    <citation type="journal article" date="2019" name="Int. J. Syst. Evol. Microbiol.">
        <title>The Global Catalogue of Microorganisms (GCM) 10K type strain sequencing project: providing services to taxonomists for standard genome sequencing and annotation.</title>
        <authorList>
            <consortium name="The Broad Institute Genomics Platform"/>
            <consortium name="The Broad Institute Genome Sequencing Center for Infectious Disease"/>
            <person name="Wu L."/>
            <person name="Ma J."/>
        </authorList>
    </citation>
    <scope>NUCLEOTIDE SEQUENCE [LARGE SCALE GENOMIC DNA]</scope>
    <source>
        <strain evidence="5">KCTC 42498</strain>
    </source>
</reference>
<dbReference type="PANTHER" id="PTHR46401:SF2">
    <property type="entry name" value="GLYCOSYLTRANSFERASE WBBK-RELATED"/>
    <property type="match status" value="1"/>
</dbReference>
<evidence type="ECO:0000259" key="3">
    <source>
        <dbReference type="Pfam" id="PF13439"/>
    </source>
</evidence>
<evidence type="ECO:0000259" key="2">
    <source>
        <dbReference type="Pfam" id="PF00534"/>
    </source>
</evidence>
<dbReference type="Gene3D" id="3.40.50.2000">
    <property type="entry name" value="Glycogen Phosphorylase B"/>
    <property type="match status" value="2"/>
</dbReference>
<gene>
    <name evidence="4" type="ORF">ACFSRY_05630</name>
</gene>
<dbReference type="Proteomes" id="UP001597544">
    <property type="component" value="Unassembled WGS sequence"/>
</dbReference>
<feature type="domain" description="Glycosyltransferase subfamily 4-like N-terminal" evidence="3">
    <location>
        <begin position="57"/>
        <end position="173"/>
    </location>
</feature>
<protein>
    <submittedName>
        <fullName evidence="4">Glycosyltransferase family 4 protein</fullName>
    </submittedName>
</protein>
<evidence type="ECO:0000313" key="5">
    <source>
        <dbReference type="Proteomes" id="UP001597544"/>
    </source>
</evidence>
<dbReference type="SUPFAM" id="SSF53756">
    <property type="entry name" value="UDP-Glycosyltransferase/glycogen phosphorylase"/>
    <property type="match status" value="1"/>
</dbReference>
<dbReference type="PANTHER" id="PTHR46401">
    <property type="entry name" value="GLYCOSYLTRANSFERASE WBBK-RELATED"/>
    <property type="match status" value="1"/>
</dbReference>
<dbReference type="RefSeq" id="WP_377503912.1">
    <property type="nucleotide sequence ID" value="NZ_JBHULU010000007.1"/>
</dbReference>
<dbReference type="EMBL" id="JBHULU010000007">
    <property type="protein sequence ID" value="MFD2513339.1"/>
    <property type="molecule type" value="Genomic_DNA"/>
</dbReference>
<organism evidence="4 5">
    <name type="scientific">Pontibacter locisalis</name>
    <dbReference type="NCBI Taxonomy" id="1719035"/>
    <lineage>
        <taxon>Bacteria</taxon>
        <taxon>Pseudomonadati</taxon>
        <taxon>Bacteroidota</taxon>
        <taxon>Cytophagia</taxon>
        <taxon>Cytophagales</taxon>
        <taxon>Hymenobacteraceae</taxon>
        <taxon>Pontibacter</taxon>
    </lineage>
</organism>
<feature type="domain" description="Glycosyl transferase family 1" evidence="2">
    <location>
        <begin position="193"/>
        <end position="353"/>
    </location>
</feature>
<evidence type="ECO:0000313" key="4">
    <source>
        <dbReference type="EMBL" id="MFD2513339.1"/>
    </source>
</evidence>
<dbReference type="Pfam" id="PF00534">
    <property type="entry name" value="Glycos_transf_1"/>
    <property type="match status" value="1"/>
</dbReference>
<dbReference type="CDD" id="cd03809">
    <property type="entry name" value="GT4_MtfB-like"/>
    <property type="match status" value="1"/>
</dbReference>
<name>A0ABW5IJC4_9BACT</name>
<evidence type="ECO:0000256" key="1">
    <source>
        <dbReference type="ARBA" id="ARBA00022679"/>
    </source>
</evidence>
<sequence>MRIGFDAKRAFTNTSGLGNYSRFVISSLIQFYPDNKYLLYTPHKKDLFNHFYPKNGNVKVAQPSGWQKKIASLWRTFKLTSLIQKDRLNIYHGLSNELPVNIRKSGTKAVVTIHDLIFLRFPELYKPLDRAIYQYKFRRACEEADQIIAISEQTKQDIVSFFKIDPVKIEVIYQDCDSSFHKAADSAVKEVVRKKYQLPENYLLSVGTHEPRKNQLNLLKAWHLSGTELDLVLVGRQTNYTQQLKEYIEQEKLQEKVHLLPYIQFEELPAIYQMAHTFAYPSVFEGFGIPILEALNSGVPVITSTGSCFQEAGGDAALYVPVEHEQVSTLASAIRKLDNDSTLREEMIQKGYEHALQFRPERTIVQLHQLYQRVSQA</sequence>
<accession>A0ABW5IJC4</accession>
<keyword evidence="1" id="KW-0808">Transferase</keyword>